<evidence type="ECO:0000256" key="6">
    <source>
        <dbReference type="ARBA" id="ARBA00022989"/>
    </source>
</evidence>
<keyword evidence="2" id="KW-0813">Transport</keyword>
<dbReference type="PANTHER" id="PTHR33989">
    <property type="match status" value="1"/>
</dbReference>
<dbReference type="GO" id="GO:0009401">
    <property type="term" value="P:phosphoenolpyruvate-dependent sugar phosphotransferase system"/>
    <property type="evidence" value="ECO:0007669"/>
    <property type="project" value="InterPro"/>
</dbReference>
<evidence type="ECO:0000256" key="7">
    <source>
        <dbReference type="ARBA" id="ARBA00023136"/>
    </source>
</evidence>
<dbReference type="InterPro" id="IPR003352">
    <property type="entry name" value="PTS_EIIC"/>
</dbReference>
<evidence type="ECO:0000256" key="4">
    <source>
        <dbReference type="ARBA" id="ARBA00022597"/>
    </source>
</evidence>
<feature type="non-terminal residue" evidence="10">
    <location>
        <position position="1"/>
    </location>
</feature>
<dbReference type="PANTHER" id="PTHR33989:SF4">
    <property type="entry name" value="PTS SYSTEM N,N'-DIACETYLCHITOBIOSE-SPECIFIC EIIC COMPONENT"/>
    <property type="match status" value="1"/>
</dbReference>
<evidence type="ECO:0000256" key="2">
    <source>
        <dbReference type="ARBA" id="ARBA00022448"/>
    </source>
</evidence>
<evidence type="ECO:0000313" key="11">
    <source>
        <dbReference type="Proteomes" id="UP001291306"/>
    </source>
</evidence>
<dbReference type="PROSITE" id="PS51105">
    <property type="entry name" value="PTS_EIIC_TYPE_3"/>
    <property type="match status" value="1"/>
</dbReference>
<evidence type="ECO:0000259" key="9">
    <source>
        <dbReference type="PROSITE" id="PS51105"/>
    </source>
</evidence>
<feature type="transmembrane region" description="Helical" evidence="8">
    <location>
        <begin position="91"/>
        <end position="112"/>
    </location>
</feature>
<dbReference type="RefSeq" id="WP_322459149.1">
    <property type="nucleotide sequence ID" value="NZ_WNVC01000857.1"/>
</dbReference>
<evidence type="ECO:0000313" key="10">
    <source>
        <dbReference type="EMBL" id="MDZ5000951.1"/>
    </source>
</evidence>
<evidence type="ECO:0000256" key="8">
    <source>
        <dbReference type="SAM" id="Phobius"/>
    </source>
</evidence>
<gene>
    <name evidence="10" type="ORF">GNF79_18180</name>
</gene>
<organism evidence="10 11">
    <name type="scientific">Clostridium perfringens</name>
    <dbReference type="NCBI Taxonomy" id="1502"/>
    <lineage>
        <taxon>Bacteria</taxon>
        <taxon>Bacillati</taxon>
        <taxon>Bacillota</taxon>
        <taxon>Clostridia</taxon>
        <taxon>Eubacteriales</taxon>
        <taxon>Clostridiaceae</taxon>
        <taxon>Clostridium</taxon>
    </lineage>
</organism>
<dbReference type="EMBL" id="WNVC01000857">
    <property type="protein sequence ID" value="MDZ5000951.1"/>
    <property type="molecule type" value="Genomic_DNA"/>
</dbReference>
<keyword evidence="5 8" id="KW-0812">Transmembrane</keyword>
<evidence type="ECO:0000256" key="3">
    <source>
        <dbReference type="ARBA" id="ARBA00022475"/>
    </source>
</evidence>
<keyword evidence="3" id="KW-1003">Cell membrane</keyword>
<feature type="domain" description="PTS EIIC type-3" evidence="9">
    <location>
        <begin position="1"/>
        <end position="111"/>
    </location>
</feature>
<sequence>CILFIFSKSAYLKQVGKFSIIPGIFNINEPIMFGAPIVLNPILAIPFVVGPVINCTITYIAMSLNLVSKVSVMAPWVLPSPIKAAMATNDWRAAVLVIINFTISLVIFYPFFKMYEKNLLKEEAEQLAESQAHSM</sequence>
<keyword evidence="6 8" id="KW-1133">Transmembrane helix</keyword>
<keyword evidence="7 8" id="KW-0472">Membrane</keyword>
<dbReference type="Pfam" id="PF02378">
    <property type="entry name" value="PTS_EIIC"/>
    <property type="match status" value="1"/>
</dbReference>
<keyword evidence="4 10" id="KW-0762">Sugar transport</keyword>
<dbReference type="InterPro" id="IPR004501">
    <property type="entry name" value="PTS_EIIC_3"/>
</dbReference>
<comment type="subcellular location">
    <subcellularLocation>
        <location evidence="1">Cell membrane</location>
        <topology evidence="1">Multi-pass membrane protein</topology>
    </subcellularLocation>
</comment>
<proteinExistence type="predicted"/>
<dbReference type="InterPro" id="IPR051088">
    <property type="entry name" value="PTS_Sugar-EIIC/EIIB"/>
</dbReference>
<dbReference type="GO" id="GO:0005886">
    <property type="term" value="C:plasma membrane"/>
    <property type="evidence" value="ECO:0007669"/>
    <property type="project" value="UniProtKB-SubCell"/>
</dbReference>
<dbReference type="GO" id="GO:0008982">
    <property type="term" value="F:protein-N(PI)-phosphohistidine-sugar phosphotransferase activity"/>
    <property type="evidence" value="ECO:0007669"/>
    <property type="project" value="InterPro"/>
</dbReference>
<evidence type="ECO:0000256" key="5">
    <source>
        <dbReference type="ARBA" id="ARBA00022692"/>
    </source>
</evidence>
<evidence type="ECO:0000256" key="1">
    <source>
        <dbReference type="ARBA" id="ARBA00004651"/>
    </source>
</evidence>
<reference evidence="10" key="1">
    <citation type="submission" date="2019-11" db="EMBL/GenBank/DDBJ databases">
        <title>Characterization of Clostridium perfringens isolates from swine manure treated agricultural soils.</title>
        <authorList>
            <person name="Wushke S.T."/>
        </authorList>
    </citation>
    <scope>NUCLEOTIDE SEQUENCE</scope>
    <source>
        <strain evidence="10">X26</strain>
    </source>
</reference>
<feature type="transmembrane region" description="Helical" evidence="8">
    <location>
        <begin position="31"/>
        <end position="50"/>
    </location>
</feature>
<dbReference type="Proteomes" id="UP001291306">
    <property type="component" value="Unassembled WGS sequence"/>
</dbReference>
<dbReference type="GO" id="GO:1901264">
    <property type="term" value="P:carbohydrate derivative transport"/>
    <property type="evidence" value="ECO:0007669"/>
    <property type="project" value="TreeGrafter"/>
</dbReference>
<comment type="caution">
    <text evidence="10">The sequence shown here is derived from an EMBL/GenBank/DDBJ whole genome shotgun (WGS) entry which is preliminary data.</text>
</comment>
<name>A0AAW9IK02_CLOPF</name>
<dbReference type="AlphaFoldDB" id="A0AAW9IK02"/>
<protein>
    <submittedName>
        <fullName evidence="10">PTS sugar transporter subunit IIC</fullName>
    </submittedName>
</protein>
<accession>A0AAW9IK02</accession>